<dbReference type="GO" id="GO:0042144">
    <property type="term" value="P:vacuole fusion, non-autophagic"/>
    <property type="evidence" value="ECO:0007669"/>
    <property type="project" value="UniProtKB-ARBA"/>
</dbReference>
<dbReference type="Pfam" id="PF00664">
    <property type="entry name" value="ABC_membrane"/>
    <property type="match status" value="2"/>
</dbReference>
<feature type="domain" description="ABC transporter" evidence="12">
    <location>
        <begin position="1202"/>
        <end position="1438"/>
    </location>
</feature>
<feature type="transmembrane region" description="Helical" evidence="11">
    <location>
        <begin position="74"/>
        <end position="94"/>
    </location>
</feature>
<evidence type="ECO:0000256" key="2">
    <source>
        <dbReference type="ARBA" id="ARBA00022448"/>
    </source>
</evidence>
<keyword evidence="15" id="KW-1185">Reference proteome</keyword>
<keyword evidence="9 11" id="KW-0472">Membrane</keyword>
<dbReference type="VEuPathDB" id="FungiDB:C7M61_004796"/>
<dbReference type="InterPro" id="IPR011527">
    <property type="entry name" value="ABC1_TM_dom"/>
</dbReference>
<dbReference type="InterPro" id="IPR056227">
    <property type="entry name" value="TMD0_ABC"/>
</dbReference>
<dbReference type="SUPFAM" id="SSF90123">
    <property type="entry name" value="ABC transporter transmembrane region"/>
    <property type="match status" value="2"/>
</dbReference>
<dbReference type="GO" id="GO:0016887">
    <property type="term" value="F:ATP hydrolysis activity"/>
    <property type="evidence" value="ECO:0007669"/>
    <property type="project" value="InterPro"/>
</dbReference>
<comment type="caution">
    <text evidence="14">The sequence shown here is derived from an EMBL/GenBank/DDBJ whole genome shotgun (WGS) entry which is preliminary data.</text>
</comment>
<feature type="transmembrane region" description="Helical" evidence="11">
    <location>
        <begin position="168"/>
        <end position="185"/>
    </location>
</feature>
<feature type="transmembrane region" description="Helical" evidence="11">
    <location>
        <begin position="880"/>
        <end position="901"/>
    </location>
</feature>
<proteinExistence type="predicted"/>
<gene>
    <name evidence="14" type="ORF">C7M61_004796</name>
</gene>
<keyword evidence="5" id="KW-0677">Repeat</keyword>
<dbReference type="PANTHER" id="PTHR24223:SF443">
    <property type="entry name" value="MULTIDRUG-RESISTANCE LIKE PROTEIN 1, ISOFORM I"/>
    <property type="match status" value="1"/>
</dbReference>
<evidence type="ECO:0000256" key="5">
    <source>
        <dbReference type="ARBA" id="ARBA00022737"/>
    </source>
</evidence>
<feature type="transmembrane region" description="Helical" evidence="11">
    <location>
        <begin position="513"/>
        <end position="539"/>
    </location>
</feature>
<comment type="subcellular location">
    <subcellularLocation>
        <location evidence="1">Vacuole membrane</location>
        <topology evidence="1">Multi-pass membrane protein</topology>
    </subcellularLocation>
</comment>
<evidence type="ECO:0000256" key="7">
    <source>
        <dbReference type="ARBA" id="ARBA00022840"/>
    </source>
</evidence>
<dbReference type="OrthoDB" id="6500128at2759"/>
<feature type="transmembrane region" description="Helical" evidence="11">
    <location>
        <begin position="276"/>
        <end position="295"/>
    </location>
</feature>
<dbReference type="GeneID" id="36568183"/>
<dbReference type="PANTHER" id="PTHR24223">
    <property type="entry name" value="ATP-BINDING CASSETTE SUB-FAMILY C"/>
    <property type="match status" value="1"/>
</dbReference>
<dbReference type="EMBL" id="PYFQ01000018">
    <property type="protein sequence ID" value="PSK35133.1"/>
    <property type="molecule type" value="Genomic_DNA"/>
</dbReference>
<feature type="transmembrane region" description="Helical" evidence="11">
    <location>
        <begin position="1105"/>
        <end position="1126"/>
    </location>
</feature>
<sequence length="1441" mass="162488">MIPKPSEPLICGPRALLNPLVPTQENAFNPCFLVQLLLLLVVLIAPPAIYQLINLLRSPQYGSLSIKSTRWPHFFRCGLVATVTLLTCWLTAQISIHERYADYKLIGFGSVSLLLVLVLLPLHIIEPLSLPIQSAPLLAFWPAFVVLQCAIIFQDSYTKWPILLSHKAVHIETVSMILSVAVFLLEASKSTWKPTHELLIHYLNNEELARELKKPNFVEQITFTWMNKLITSSYENGTLNHLDLPEIPSRISTDLYMERLSKFYDPKKNPNVTKRGLLWALVKAFGPLGLISFLYEMIDKVLNFVQPQLLRLLILFVSDKVSDPSVPVLRGFIISFGMFFVTLIQTSMTNRFMMRIQEFGFSFRASLTSLVFQKSLRLSSQALSERSSGDIVNLISIDAPRVQTCAQEISTLVIAPTEFVICMLSLWALLGKASLAGASVILFSFPLNAIIVRFQKRLSKKQMKIKDERNRVTNEILVSMRSIKFYSWENPMLKHLLDIRNGREMTNLRKKRLLGQVSSFLWILIPFLVSFATFATFAITSTVPLTSDIVFPALTLLEILSKPILNFPAVFNYIIEGSVALDRITSFLSSPEVDDSLISIKSSDHPTSLEIQNVSFLWSKPETTEIREDMDFASFKYALRNINLKANKNDLNPWIMNASVKDNILFGHEYDEDYYQRTIEACQLVPDLKILPDNDNTQVGEKGISLSGGQKARLALARAVYARANIYLLDDVLSAVDSHVGRNIVQQVFSRSGLLARLTIVLATNNIPVLLSASKIYYLENGSILEEAGYDEISPEAFPKLNRLITEFGSLTEVSKSPTPEESSQPPPYSKASLAPFEWNPLKKNTLSKKTAQSAEVSAKGKVNWSVYYDYIKACSTSGVLVWVAIFVASTLISVRTTYWLKQWAERNSDIGNNSEALRFILIYAMLGLTTSILTLARGVLFWAFLGLRGGKIIHERMARRLMKVPMLFFERTPVGRIMNRFSNDVNKVDDALPRSFNNFLNACLRTTMTLVIVVFAIPSSLPVLIVLGISYRYFQKYYVAVQREIKRLVSVSRSPIFAHFQESLTGADTIRAYRQQERFLFINDANVDFNLQSLYMLRSVNRWLLVRLQMMGSLLIWVSSSLLIYKASSSSALSAGMVGFVMSYSLQVTSWLRLIVRFSAEVESNIVSVERCLEYAELQPEEDADDKFEQPGAGWPREGAIDVKDFSARYAKNLDTVLNNISFSVKAGEKIGVVGRTGAGKSSLVLAIFRMISLSEGLIFIDQVDTKKLRLFDLRHNLSIIPQDSHMFEGTVRDNLDPFKEHSDERLWRVLELSNLKETVERLDGGQGLDSPVSEGGGNFSAGQKQLICLGRALLNPSKVLLLDEATAAVDVQTDKIIQETIRHEFKEKTIITIAHRLDTVMDSDRILVLDHGEVKEYDSPDALLRDPHSRFRGMCEANN</sequence>
<protein>
    <recommendedName>
        <fullName evidence="16">Metal resistance protein YCF1</fullName>
    </recommendedName>
</protein>
<keyword evidence="4 11" id="KW-0812">Transmembrane</keyword>
<dbReference type="PROSITE" id="PS00211">
    <property type="entry name" value="ABC_TRANSPORTER_1"/>
    <property type="match status" value="2"/>
</dbReference>
<feature type="transmembrane region" description="Helical" evidence="11">
    <location>
        <begin position="435"/>
        <end position="454"/>
    </location>
</feature>
<dbReference type="Pfam" id="PF24357">
    <property type="entry name" value="TMD0_ABC"/>
    <property type="match status" value="1"/>
</dbReference>
<dbReference type="FunFam" id="1.20.1560.10:FF:000020">
    <property type="entry name" value="ABC metal ion transporter"/>
    <property type="match status" value="1"/>
</dbReference>
<dbReference type="InterPro" id="IPR027417">
    <property type="entry name" value="P-loop_NTPase"/>
</dbReference>
<dbReference type="SMART" id="SM00382">
    <property type="entry name" value="AAA"/>
    <property type="match status" value="1"/>
</dbReference>
<dbReference type="InterPro" id="IPR017871">
    <property type="entry name" value="ABC_transporter-like_CS"/>
</dbReference>
<dbReference type="RefSeq" id="XP_024711669.1">
    <property type="nucleotide sequence ID" value="XM_024860112.1"/>
</dbReference>
<dbReference type="InterPro" id="IPR044746">
    <property type="entry name" value="ABCC_6TM_D1"/>
</dbReference>
<keyword evidence="6" id="KW-0547">Nucleotide-binding</keyword>
<evidence type="ECO:0000259" key="13">
    <source>
        <dbReference type="PROSITE" id="PS50929"/>
    </source>
</evidence>
<evidence type="ECO:0008006" key="16">
    <source>
        <dbReference type="Google" id="ProtNLM"/>
    </source>
</evidence>
<evidence type="ECO:0000256" key="4">
    <source>
        <dbReference type="ARBA" id="ARBA00022692"/>
    </source>
</evidence>
<dbReference type="Proteomes" id="UP000241107">
    <property type="component" value="Unassembled WGS sequence"/>
</dbReference>
<dbReference type="CDD" id="cd18579">
    <property type="entry name" value="ABC_6TM_ABCC_D1"/>
    <property type="match status" value="1"/>
</dbReference>
<dbReference type="GO" id="GO:0005524">
    <property type="term" value="F:ATP binding"/>
    <property type="evidence" value="ECO:0007669"/>
    <property type="project" value="UniProtKB-KW"/>
</dbReference>
<keyword evidence="2" id="KW-0813">Transport</keyword>
<dbReference type="SUPFAM" id="SSF52540">
    <property type="entry name" value="P-loop containing nucleoside triphosphate hydrolases"/>
    <property type="match status" value="2"/>
</dbReference>
<keyword evidence="7" id="KW-0067">ATP-binding</keyword>
<dbReference type="InterPro" id="IPR003439">
    <property type="entry name" value="ABC_transporter-like_ATP-bd"/>
</dbReference>
<comment type="function">
    <text evidence="10">Cooperates for the ATP-dependent vacuolar transport of bilirubin and glutathione conjugates.</text>
</comment>
<evidence type="ECO:0000256" key="9">
    <source>
        <dbReference type="ARBA" id="ARBA00023136"/>
    </source>
</evidence>
<dbReference type="Pfam" id="PF00005">
    <property type="entry name" value="ABC_tran"/>
    <property type="match status" value="2"/>
</dbReference>
<evidence type="ECO:0000256" key="8">
    <source>
        <dbReference type="ARBA" id="ARBA00022989"/>
    </source>
</evidence>
<dbReference type="FunFam" id="3.40.50.300:FF:000565">
    <property type="entry name" value="ABC bile acid transporter"/>
    <property type="match status" value="1"/>
</dbReference>
<dbReference type="FunFam" id="1.20.1560.10:FF:000013">
    <property type="entry name" value="ABC transporter C family member 2"/>
    <property type="match status" value="1"/>
</dbReference>
<dbReference type="InterPro" id="IPR050173">
    <property type="entry name" value="ABC_transporter_C-like"/>
</dbReference>
<evidence type="ECO:0000256" key="3">
    <source>
        <dbReference type="ARBA" id="ARBA00022554"/>
    </source>
</evidence>
<dbReference type="InterPro" id="IPR003593">
    <property type="entry name" value="AAA+_ATPase"/>
</dbReference>
<feature type="transmembrane region" description="Helical" evidence="11">
    <location>
        <begin position="1132"/>
        <end position="1153"/>
    </location>
</feature>
<dbReference type="InterPro" id="IPR044726">
    <property type="entry name" value="ABCC_6TM_D2"/>
</dbReference>
<feature type="transmembrane region" description="Helical" evidence="11">
    <location>
        <begin position="106"/>
        <end position="125"/>
    </location>
</feature>
<evidence type="ECO:0000259" key="12">
    <source>
        <dbReference type="PROSITE" id="PS50893"/>
    </source>
</evidence>
<feature type="transmembrane region" description="Helical" evidence="11">
    <location>
        <begin position="137"/>
        <end position="156"/>
    </location>
</feature>
<dbReference type="STRING" id="418784.A0A2P7YGP5"/>
<evidence type="ECO:0000256" key="10">
    <source>
        <dbReference type="ARBA" id="ARBA00053425"/>
    </source>
</evidence>
<evidence type="ECO:0000313" key="14">
    <source>
        <dbReference type="EMBL" id="PSK35133.1"/>
    </source>
</evidence>
<accession>A0A2P7YGP5</accession>
<dbReference type="CDD" id="cd18580">
    <property type="entry name" value="ABC_6TM_ABCC_D2"/>
    <property type="match status" value="1"/>
</dbReference>
<dbReference type="GO" id="GO:0000329">
    <property type="term" value="C:fungal-type vacuole membrane"/>
    <property type="evidence" value="ECO:0007669"/>
    <property type="project" value="UniProtKB-ARBA"/>
</dbReference>
<feature type="domain" description="ABC transmembrane type-1" evidence="13">
    <location>
        <begin position="881"/>
        <end position="1165"/>
    </location>
</feature>
<dbReference type="CDD" id="cd03244">
    <property type="entry name" value="ABCC_MRP_domain2"/>
    <property type="match status" value="1"/>
</dbReference>
<evidence type="ECO:0000313" key="15">
    <source>
        <dbReference type="Proteomes" id="UP000241107"/>
    </source>
</evidence>
<dbReference type="Gene3D" id="3.40.50.300">
    <property type="entry name" value="P-loop containing nucleotide triphosphate hydrolases"/>
    <property type="match status" value="2"/>
</dbReference>
<feature type="domain" description="ABC transporter" evidence="12">
    <location>
        <begin position="565"/>
        <end position="806"/>
    </location>
</feature>
<dbReference type="PROSITE" id="PS50893">
    <property type="entry name" value="ABC_TRANSPORTER_2"/>
    <property type="match status" value="2"/>
</dbReference>
<organism evidence="14 15">
    <name type="scientific">Candidozyma pseudohaemuli</name>
    <dbReference type="NCBI Taxonomy" id="418784"/>
    <lineage>
        <taxon>Eukaryota</taxon>
        <taxon>Fungi</taxon>
        <taxon>Dikarya</taxon>
        <taxon>Ascomycota</taxon>
        <taxon>Saccharomycotina</taxon>
        <taxon>Pichiomycetes</taxon>
        <taxon>Metschnikowiaceae</taxon>
        <taxon>Candidozyma</taxon>
    </lineage>
</organism>
<feature type="domain" description="ABC transmembrane type-1" evidence="13">
    <location>
        <begin position="301"/>
        <end position="576"/>
    </location>
</feature>
<keyword evidence="8 11" id="KW-1133">Transmembrane helix</keyword>
<dbReference type="InterPro" id="IPR036640">
    <property type="entry name" value="ABC1_TM_sf"/>
</dbReference>
<dbReference type="GO" id="GO:0140359">
    <property type="term" value="F:ABC-type transporter activity"/>
    <property type="evidence" value="ECO:0007669"/>
    <property type="project" value="InterPro"/>
</dbReference>
<evidence type="ECO:0000256" key="11">
    <source>
        <dbReference type="SAM" id="Phobius"/>
    </source>
</evidence>
<dbReference type="PROSITE" id="PS50929">
    <property type="entry name" value="ABC_TM1F"/>
    <property type="match status" value="2"/>
</dbReference>
<name>A0A2P7YGP5_9ASCO</name>
<evidence type="ECO:0000256" key="6">
    <source>
        <dbReference type="ARBA" id="ARBA00022741"/>
    </source>
</evidence>
<feature type="transmembrane region" description="Helical" evidence="11">
    <location>
        <begin position="32"/>
        <end position="53"/>
    </location>
</feature>
<evidence type="ECO:0000256" key="1">
    <source>
        <dbReference type="ARBA" id="ARBA00004128"/>
    </source>
</evidence>
<feature type="transmembrane region" description="Helical" evidence="11">
    <location>
        <begin position="328"/>
        <end position="346"/>
    </location>
</feature>
<feature type="transmembrane region" description="Helical" evidence="11">
    <location>
        <begin position="1009"/>
        <end position="1035"/>
    </location>
</feature>
<feature type="transmembrane region" description="Helical" evidence="11">
    <location>
        <begin position="921"/>
        <end position="946"/>
    </location>
</feature>
<reference evidence="14 15" key="1">
    <citation type="submission" date="2018-03" db="EMBL/GenBank/DDBJ databases">
        <title>Candida pseudohaemulonii genome assembly and annotation.</title>
        <authorList>
            <person name="Munoz J.F."/>
            <person name="Gade L.G."/>
            <person name="Chow N.A."/>
            <person name="Litvintseva A.P."/>
            <person name="Loparev V.N."/>
            <person name="Cuomo C.A."/>
        </authorList>
    </citation>
    <scope>NUCLEOTIDE SEQUENCE [LARGE SCALE GENOMIC DNA]</scope>
    <source>
        <strain evidence="14 15">B12108</strain>
    </source>
</reference>
<feature type="transmembrane region" description="Helical" evidence="11">
    <location>
        <begin position="409"/>
        <end position="429"/>
    </location>
</feature>
<keyword evidence="3" id="KW-0926">Vacuole</keyword>
<dbReference type="Gene3D" id="1.20.1560.10">
    <property type="entry name" value="ABC transporter type 1, transmembrane domain"/>
    <property type="match status" value="2"/>
</dbReference>